<reference evidence="1 2" key="1">
    <citation type="submission" date="2019-03" db="EMBL/GenBank/DDBJ databases">
        <title>Single cell metagenomics reveals metabolic interactions within the superorganism composed of flagellate Streblomastix strix and complex community of Bacteroidetes bacteria on its surface.</title>
        <authorList>
            <person name="Treitli S.C."/>
            <person name="Kolisko M."/>
            <person name="Husnik F."/>
            <person name="Keeling P."/>
            <person name="Hampl V."/>
        </authorList>
    </citation>
    <scope>NUCLEOTIDE SEQUENCE [LARGE SCALE GENOMIC DNA]</scope>
    <source>
        <strain evidence="1">ST1C</strain>
    </source>
</reference>
<evidence type="ECO:0000313" key="2">
    <source>
        <dbReference type="Proteomes" id="UP000324800"/>
    </source>
</evidence>
<protein>
    <submittedName>
        <fullName evidence="1">Uncharacterized protein</fullName>
    </submittedName>
</protein>
<dbReference type="Proteomes" id="UP000324800">
    <property type="component" value="Unassembled WGS sequence"/>
</dbReference>
<evidence type="ECO:0000313" key="1">
    <source>
        <dbReference type="EMBL" id="KAA6363750.1"/>
    </source>
</evidence>
<organism evidence="1 2">
    <name type="scientific">Streblomastix strix</name>
    <dbReference type="NCBI Taxonomy" id="222440"/>
    <lineage>
        <taxon>Eukaryota</taxon>
        <taxon>Metamonada</taxon>
        <taxon>Preaxostyla</taxon>
        <taxon>Oxymonadida</taxon>
        <taxon>Streblomastigidae</taxon>
        <taxon>Streblomastix</taxon>
    </lineage>
</organism>
<proteinExistence type="predicted"/>
<gene>
    <name evidence="1" type="ORF">EZS28_040723</name>
</gene>
<dbReference type="AlphaFoldDB" id="A0A5J4U0R3"/>
<sequence length="182" mass="20217">MYDQNWYNIGDIIYDQVTLAKEATPLSDDTATAGISTEYSRGDHARPLNLTTSIPPIDFAIGSVCTTNYYARNDHSHPINVQTNASIISIVKGEGINRRSAFYARHDHIHPQQLSYEANVSAIKSIKTAVLKPEILCVNGDITTIDSKFSRIYNSSEGGYIRLCVFPIRTSNGAPYVQFQVQ</sequence>
<comment type="caution">
    <text evidence="1">The sequence shown here is derived from an EMBL/GenBank/DDBJ whole genome shotgun (WGS) entry which is preliminary data.</text>
</comment>
<dbReference type="EMBL" id="SNRW01022523">
    <property type="protein sequence ID" value="KAA6363750.1"/>
    <property type="molecule type" value="Genomic_DNA"/>
</dbReference>
<accession>A0A5J4U0R3</accession>
<name>A0A5J4U0R3_9EUKA</name>